<name>A0A101FW98_9EURY</name>
<evidence type="ECO:0000313" key="3">
    <source>
        <dbReference type="Proteomes" id="UP000053961"/>
    </source>
</evidence>
<evidence type="ECO:0000313" key="2">
    <source>
        <dbReference type="EMBL" id="KUK96798.1"/>
    </source>
</evidence>
<evidence type="ECO:0000313" key="1">
    <source>
        <dbReference type="EMBL" id="KUK45570.1"/>
    </source>
</evidence>
<dbReference type="Proteomes" id="UP000053961">
    <property type="component" value="Unassembled WGS sequence"/>
</dbReference>
<gene>
    <name evidence="1" type="ORF">XD72_0044</name>
    <name evidence="2" type="ORF">XE07_0884</name>
</gene>
<reference evidence="2" key="1">
    <citation type="journal article" date="2015" name="MBio">
        <title>Genome-resolved metagenomic analysis reveals roles for candidate phyla and other microbial community members in biogeochemical transformations in oil reservoirs.</title>
        <authorList>
            <person name="Hu P."/>
            <person name="Tom L."/>
            <person name="Singh A."/>
            <person name="Thomas B.C."/>
            <person name="Baker B.J."/>
            <person name="Piceno Y.M."/>
            <person name="Andersen G.L."/>
            <person name="Banfield J.F."/>
        </authorList>
    </citation>
    <scope>NUCLEOTIDE SEQUENCE [LARGE SCALE GENOMIC DNA]</scope>
    <source>
        <strain evidence="2">56_747</strain>
    </source>
</reference>
<dbReference type="EMBL" id="LGFT01000001">
    <property type="protein sequence ID" value="KUK45570.1"/>
    <property type="molecule type" value="Genomic_DNA"/>
</dbReference>
<dbReference type="Proteomes" id="UP000057043">
    <property type="component" value="Unassembled WGS sequence"/>
</dbReference>
<proteinExistence type="predicted"/>
<dbReference type="PATRIC" id="fig|301375.6.peg.2228"/>
<dbReference type="EMBL" id="LGHB01000008">
    <property type="protein sequence ID" value="KUK96798.1"/>
    <property type="molecule type" value="Genomic_DNA"/>
</dbReference>
<reference evidence="3 4" key="2">
    <citation type="journal article" date="2015" name="MBio">
        <title>Genome-Resolved Metagenomic Analysis Reveals Roles for Candidate Phyla and Other Microbial Community Members in Biogeochemical Transformations in Oil Reservoirs.</title>
        <authorList>
            <person name="Hu P."/>
            <person name="Tom L."/>
            <person name="Singh A."/>
            <person name="Thomas B.C."/>
            <person name="Baker B.J."/>
            <person name="Piceno Y.M."/>
            <person name="Andersen G.L."/>
            <person name="Banfield J.F."/>
        </authorList>
    </citation>
    <scope>NUCLEOTIDE SEQUENCE [LARGE SCALE GENOMIC DNA]</scope>
    <source>
        <strain evidence="1">57_489</strain>
    </source>
</reference>
<comment type="caution">
    <text evidence="1">The sequence shown here is derived from an EMBL/GenBank/DDBJ whole genome shotgun (WGS) entry which is preliminary data.</text>
</comment>
<dbReference type="AlphaFoldDB" id="A0A101FW98"/>
<sequence length="230" mass="24569">MKVEAPLLATLSLAMVIAGFAAAVSPGDQLVSLLEEGEYPPKVPVGPALADLGLVLAGTGVASNSTADLPLTLMVERTRLIRPSHAENLFDKLGRIDAFVVGGSSFEGSDYEGHMLLSDRPYLLGEIEISGGEEVSELEADVLKKTSGGGEEDVGRFYIKTERRERLWDGEGVLSIEDDVIRGDYKVILGMTPQAERRSEEVRIVSGSPPDISTITSSVSNTGKPGLIWK</sequence>
<organism evidence="1 4">
    <name type="scientific">Methanothrix harundinacea</name>
    <dbReference type="NCBI Taxonomy" id="301375"/>
    <lineage>
        <taxon>Archaea</taxon>
        <taxon>Methanobacteriati</taxon>
        <taxon>Methanobacteriota</taxon>
        <taxon>Stenosarchaea group</taxon>
        <taxon>Methanomicrobia</taxon>
        <taxon>Methanotrichales</taxon>
        <taxon>Methanotrichaceae</taxon>
        <taxon>Methanothrix</taxon>
    </lineage>
</organism>
<evidence type="ECO:0000313" key="4">
    <source>
        <dbReference type="Proteomes" id="UP000057043"/>
    </source>
</evidence>
<accession>A0A101FW98</accession>
<protein>
    <submittedName>
        <fullName evidence="1">Uncharacterized protein</fullName>
    </submittedName>
</protein>